<evidence type="ECO:0000256" key="2">
    <source>
        <dbReference type="ARBA" id="ARBA00010610"/>
    </source>
</evidence>
<protein>
    <submittedName>
        <fullName evidence="7">H-NS histone family protein</fullName>
    </submittedName>
</protein>
<accession>A0ABU4UAL1</accession>
<name>A0ABU4UAL1_9GAMM</name>
<comment type="similarity">
    <text evidence="2">Belongs to the histone-like protein H-NS family.</text>
</comment>
<dbReference type="Proteomes" id="UP001284537">
    <property type="component" value="Unassembled WGS sequence"/>
</dbReference>
<dbReference type="PANTHER" id="PTHR38097">
    <property type="match status" value="1"/>
</dbReference>
<dbReference type="SMART" id="SM00528">
    <property type="entry name" value="HNS"/>
    <property type="match status" value="1"/>
</dbReference>
<evidence type="ECO:0000256" key="1">
    <source>
        <dbReference type="ARBA" id="ARBA00004453"/>
    </source>
</evidence>
<dbReference type="SUPFAM" id="SSF81273">
    <property type="entry name" value="H-NS histone-like proteins"/>
    <property type="match status" value="1"/>
</dbReference>
<gene>
    <name evidence="7" type="ORF">QLH52_04115</name>
</gene>
<keyword evidence="8" id="KW-1185">Reference proteome</keyword>
<comment type="subcellular location">
    <subcellularLocation>
        <location evidence="1">Cytoplasm</location>
        <location evidence="1">Nucleoid</location>
    </subcellularLocation>
</comment>
<sequence>MQGKLKVPLTIITKHTDMIDLDTKSPEELTAIIAQAQAQLSAKQNSKRKDTIAQIKELAASIGVTVEILEGDKKASKRTVSSVSAKYRNPNGPETWTGRGLVPKWMKALLSEGRSKDEFLINN</sequence>
<feature type="domain" description="DNA-binding protein H-NS-like C-terminal" evidence="6">
    <location>
        <begin position="75"/>
        <end position="121"/>
    </location>
</feature>
<dbReference type="InterPro" id="IPR037150">
    <property type="entry name" value="H-NS_C_dom_sf"/>
</dbReference>
<keyword evidence="3" id="KW-0963">Cytoplasm</keyword>
<evidence type="ECO:0000256" key="3">
    <source>
        <dbReference type="ARBA" id="ARBA00022490"/>
    </source>
</evidence>
<evidence type="ECO:0000313" key="7">
    <source>
        <dbReference type="EMBL" id="MDX8126453.1"/>
    </source>
</evidence>
<keyword evidence="4" id="KW-0238">DNA-binding</keyword>
<feature type="region of interest" description="Disordered" evidence="5">
    <location>
        <begin position="79"/>
        <end position="98"/>
    </location>
</feature>
<dbReference type="Pfam" id="PF00816">
    <property type="entry name" value="Histone_HNS"/>
    <property type="match status" value="1"/>
</dbReference>
<organism evidence="7 8">
    <name type="scientific">Methylomonas defluvii</name>
    <dbReference type="NCBI Taxonomy" id="3045149"/>
    <lineage>
        <taxon>Bacteria</taxon>
        <taxon>Pseudomonadati</taxon>
        <taxon>Pseudomonadota</taxon>
        <taxon>Gammaproteobacteria</taxon>
        <taxon>Methylococcales</taxon>
        <taxon>Methylococcaceae</taxon>
        <taxon>Methylomonas</taxon>
    </lineage>
</organism>
<dbReference type="RefSeq" id="WP_319960632.1">
    <property type="nucleotide sequence ID" value="NZ_JAXARY010000002.1"/>
</dbReference>
<reference evidence="7 8" key="1">
    <citation type="submission" date="2023-11" db="EMBL/GenBank/DDBJ databases">
        <authorList>
            <person name="Ouyang M.-Y."/>
        </authorList>
    </citation>
    <scope>NUCLEOTIDE SEQUENCE [LARGE SCALE GENOMIC DNA]</scope>
    <source>
        <strain evidence="7 8">OY6</strain>
    </source>
</reference>
<evidence type="ECO:0000256" key="5">
    <source>
        <dbReference type="SAM" id="MobiDB-lite"/>
    </source>
</evidence>
<comment type="caution">
    <text evidence="7">The sequence shown here is derived from an EMBL/GenBank/DDBJ whole genome shotgun (WGS) entry which is preliminary data.</text>
</comment>
<dbReference type="PANTHER" id="PTHR38097:SF2">
    <property type="entry name" value="DNA-BINDING PROTEIN STPA"/>
    <property type="match status" value="1"/>
</dbReference>
<dbReference type="InterPro" id="IPR027444">
    <property type="entry name" value="H-NS_C_dom"/>
</dbReference>
<dbReference type="Gene3D" id="4.10.430.10">
    <property type="entry name" value="Histone-like protein H-NS, C-terminal domain"/>
    <property type="match status" value="1"/>
</dbReference>
<evidence type="ECO:0000256" key="4">
    <source>
        <dbReference type="ARBA" id="ARBA00023125"/>
    </source>
</evidence>
<proteinExistence type="inferred from homology"/>
<evidence type="ECO:0000313" key="8">
    <source>
        <dbReference type="Proteomes" id="UP001284537"/>
    </source>
</evidence>
<dbReference type="EMBL" id="JAXARY010000002">
    <property type="protein sequence ID" value="MDX8126453.1"/>
    <property type="molecule type" value="Genomic_DNA"/>
</dbReference>
<evidence type="ECO:0000259" key="6">
    <source>
        <dbReference type="SMART" id="SM00528"/>
    </source>
</evidence>